<dbReference type="InterPro" id="IPR029058">
    <property type="entry name" value="AB_hydrolase_fold"/>
</dbReference>
<dbReference type="RefSeq" id="WP_253577118.1">
    <property type="nucleotide sequence ID" value="NZ_JAMFTQ010000004.1"/>
</dbReference>
<evidence type="ECO:0000313" key="3">
    <source>
        <dbReference type="EMBL" id="MCP1387549.1"/>
    </source>
</evidence>
<dbReference type="PANTHER" id="PTHR48098">
    <property type="entry name" value="ENTEROCHELIN ESTERASE-RELATED"/>
    <property type="match status" value="1"/>
</dbReference>
<comment type="caution">
    <text evidence="3">The sequence shown here is derived from an EMBL/GenBank/DDBJ whole genome shotgun (WGS) entry which is preliminary data.</text>
</comment>
<feature type="compositionally biased region" description="Low complexity" evidence="1">
    <location>
        <begin position="41"/>
        <end position="56"/>
    </location>
</feature>
<accession>A0ABT1G0J4</accession>
<keyword evidence="2" id="KW-0732">Signal</keyword>
<dbReference type="GO" id="GO:0016787">
    <property type="term" value="F:hydrolase activity"/>
    <property type="evidence" value="ECO:0007669"/>
    <property type="project" value="UniProtKB-KW"/>
</dbReference>
<keyword evidence="3" id="KW-0378">Hydrolase</keyword>
<dbReference type="Pfam" id="PF08310">
    <property type="entry name" value="LGFP"/>
    <property type="match status" value="4"/>
</dbReference>
<feature type="region of interest" description="Disordered" evidence="1">
    <location>
        <begin position="41"/>
        <end position="75"/>
    </location>
</feature>
<dbReference type="Proteomes" id="UP001204000">
    <property type="component" value="Unassembled WGS sequence"/>
</dbReference>
<dbReference type="EMBL" id="JAMFTQ010000004">
    <property type="protein sequence ID" value="MCP1387549.1"/>
    <property type="molecule type" value="Genomic_DNA"/>
</dbReference>
<evidence type="ECO:0000313" key="4">
    <source>
        <dbReference type="Proteomes" id="UP001204000"/>
    </source>
</evidence>
<reference evidence="3" key="1">
    <citation type="submission" date="2022-05" db="EMBL/GenBank/DDBJ databases">
        <title>Corynebacterium sp. TA-R-1 sp. nov., isolated from human feces.</title>
        <authorList>
            <person name="Shamsuzzaman M."/>
            <person name="Dahal R.H."/>
        </authorList>
    </citation>
    <scope>NUCLEOTIDE SEQUENCE</scope>
    <source>
        <strain evidence="3">TA-R-1</strain>
    </source>
</reference>
<gene>
    <name evidence="3" type="ORF">M5J20_05020</name>
</gene>
<organism evidence="3 4">
    <name type="scientific">Corynebacterium stercoris</name>
    <dbReference type="NCBI Taxonomy" id="2943490"/>
    <lineage>
        <taxon>Bacteria</taxon>
        <taxon>Bacillati</taxon>
        <taxon>Actinomycetota</taxon>
        <taxon>Actinomycetes</taxon>
        <taxon>Mycobacteriales</taxon>
        <taxon>Corynebacteriaceae</taxon>
        <taxon>Corynebacterium</taxon>
    </lineage>
</organism>
<dbReference type="Pfam" id="PF00756">
    <property type="entry name" value="Esterase"/>
    <property type="match status" value="1"/>
</dbReference>
<dbReference type="PANTHER" id="PTHR48098:SF1">
    <property type="entry name" value="DIACYLGLYCEROL ACYLTRANSFERASE_MYCOLYLTRANSFERASE AG85A"/>
    <property type="match status" value="1"/>
</dbReference>
<dbReference type="InterPro" id="IPR050583">
    <property type="entry name" value="Mycobacterial_A85_antigen"/>
</dbReference>
<proteinExistence type="predicted"/>
<dbReference type="SUPFAM" id="SSF53474">
    <property type="entry name" value="alpha/beta-Hydrolases"/>
    <property type="match status" value="1"/>
</dbReference>
<dbReference type="Gene3D" id="3.40.50.1820">
    <property type="entry name" value="alpha/beta hydrolase"/>
    <property type="match status" value="1"/>
</dbReference>
<feature type="chain" id="PRO_5045916342" evidence="2">
    <location>
        <begin position="37"/>
        <end position="651"/>
    </location>
</feature>
<keyword evidence="4" id="KW-1185">Reference proteome</keyword>
<feature type="signal peptide" evidence="2">
    <location>
        <begin position="1"/>
        <end position="36"/>
    </location>
</feature>
<protein>
    <submittedName>
        <fullName evidence="3">Alpha/beta hydrolase-fold protein</fullName>
    </submittedName>
</protein>
<evidence type="ECO:0000256" key="2">
    <source>
        <dbReference type="SAM" id="SignalP"/>
    </source>
</evidence>
<evidence type="ECO:0000256" key="1">
    <source>
        <dbReference type="SAM" id="MobiDB-lite"/>
    </source>
</evidence>
<dbReference type="InterPro" id="IPR000801">
    <property type="entry name" value="Esterase-like"/>
</dbReference>
<sequence length="651" mass="70199">MRAPRFSKQATRALALPAAAAMALSLLPAFTATAQAQDLSSRLSSNSSNRGISDGIRPADPPQRTPIEVDRNPQIPGLPAGVSVDRIEWLTNRRVAVFIKSAAMPEQLVQVQILLARDWHSNPGAKFPEVWALDGLRARDDENGWTIETNIAQFYADKNVNVILPVGGESSFYADWQRPNNGKNYKWETFLTKELVPILNNEFRSNNRRAVVGISMGGTAAVNLAERNPHLFDFVGSFSGYLDTTTTGMPAAIKAAQLDAGGYDTDAMWGPPGSQDWIDHDPKMGIENLAGKTVYVSAGSGRDDFGTADSIAKGAANPAGKGLEVISRLSTQTFVDYASRTSVKPIVRFRPSGVHSWEYWQFEMAQAWPYIANALSVPEADRGAACTAIGAIGEVTQSGVVGTCVNDEYPVGENGKGRAQDFRGGTAFWSPETGAHALFGAILAKYSGLGGAAGWLGFPLTGETKTPDGKGRFVHFQNGSIYWTPETGAYAIPGDMVKAWGEQGFETGQLGYPVAEATKTGEGYVQRFQGGYLTRNPDKSHNIVIGAIAKKYGEMGAANSDLGFPKSNEIAIRGGFFQEFEKGNIYWSAGTGAHWIGYGDIFNEWGKRGYEQGALGWPTSDYAAIPAGGLTIDFQHGRLKQVNGIVVEEKR</sequence>
<dbReference type="InterPro" id="IPR013207">
    <property type="entry name" value="LGFP"/>
</dbReference>
<name>A0ABT1G0J4_9CORY</name>